<dbReference type="SUPFAM" id="SSF82171">
    <property type="entry name" value="DPP6 N-terminal domain-like"/>
    <property type="match status" value="1"/>
</dbReference>
<keyword evidence="2" id="KW-1185">Reference proteome</keyword>
<accession>A0A919PEQ3</accession>
<reference evidence="1" key="1">
    <citation type="submission" date="2021-01" db="EMBL/GenBank/DDBJ databases">
        <title>Whole genome shotgun sequence of Cellulomonas pakistanensis NBRC 110800.</title>
        <authorList>
            <person name="Komaki H."/>
            <person name="Tamura T."/>
        </authorList>
    </citation>
    <scope>NUCLEOTIDE SEQUENCE</scope>
    <source>
        <strain evidence="1">NBRC 110800</strain>
    </source>
</reference>
<evidence type="ECO:0000313" key="1">
    <source>
        <dbReference type="EMBL" id="GIG38165.1"/>
    </source>
</evidence>
<dbReference type="EMBL" id="BONO01000039">
    <property type="protein sequence ID" value="GIG38165.1"/>
    <property type="molecule type" value="Genomic_DNA"/>
</dbReference>
<dbReference type="AlphaFoldDB" id="A0A919PEQ3"/>
<dbReference type="Proteomes" id="UP000642125">
    <property type="component" value="Unassembled WGS sequence"/>
</dbReference>
<evidence type="ECO:0000313" key="2">
    <source>
        <dbReference type="Proteomes" id="UP000642125"/>
    </source>
</evidence>
<dbReference type="InterPro" id="IPR015943">
    <property type="entry name" value="WD40/YVTN_repeat-like_dom_sf"/>
</dbReference>
<gene>
    <name evidence="1" type="ORF">Cpa01nite_35460</name>
</gene>
<protein>
    <submittedName>
        <fullName evidence="1">Uncharacterized protein</fullName>
    </submittedName>
</protein>
<comment type="caution">
    <text evidence="1">The sequence shown here is derived from an EMBL/GenBank/DDBJ whole genome shotgun (WGS) entry which is preliminary data.</text>
</comment>
<proteinExistence type="predicted"/>
<name>A0A919PEQ3_9CELL</name>
<dbReference type="RefSeq" id="WP_203670234.1">
    <property type="nucleotide sequence ID" value="NZ_BONO01000039.1"/>
</dbReference>
<organism evidence="1 2">
    <name type="scientific">Cellulomonas pakistanensis</name>
    <dbReference type="NCBI Taxonomy" id="992287"/>
    <lineage>
        <taxon>Bacteria</taxon>
        <taxon>Bacillati</taxon>
        <taxon>Actinomycetota</taxon>
        <taxon>Actinomycetes</taxon>
        <taxon>Micrococcales</taxon>
        <taxon>Cellulomonadaceae</taxon>
        <taxon>Cellulomonas</taxon>
    </lineage>
</organism>
<dbReference type="Gene3D" id="2.130.10.10">
    <property type="entry name" value="YVTN repeat-like/Quinoprotein amine dehydrogenase"/>
    <property type="match status" value="1"/>
</dbReference>
<sequence>MDGLVVLGFDGREDDEPYPHRALTCLRILVEELRRHGCTPAELINAARVSDDDVAEIEALASRLADPAPAAGSVPGGAGAGRPTWLPPFHRVERTRAGSPAAPVPFVLLADGWVWAWDPDVGLLKVPDLAQEEPAHQVFWMEALSPDGTRVSYIRFPGHREGSPPPGFVHYDLATGSTELATGPSAAHVFAAAPDGPHLYASPPERAADGSVGCRFDVAATPDTPATTLPLRDTLTGNHDGAAAQFSPGGDRLLTSHVRSADSTRYVAVTDLSTGQHRVIENRDVAGSVAWSPDGTRILVGRSSARWVLDLATGDETVVPVWPIGSRAPQRGGEIRPLAWLGSDGLLMGQRYGRRIELSYQPLDASDRYPVLDVPVPGKAGDFLGLVLAADVVHRAPWLVGFRGGAEQG</sequence>